<dbReference type="OrthoDB" id="9906722at2"/>
<dbReference type="Proteomes" id="UP000054800">
    <property type="component" value="Unassembled WGS sequence"/>
</dbReference>
<name>A0A0X3Y2C6_FUSNC</name>
<gene>
    <name evidence="1" type="ORF">RO03_05770</name>
</gene>
<organism evidence="1 2">
    <name type="scientific">Fusobacterium nucleatum subsp. nucleatum</name>
    <dbReference type="NCBI Taxonomy" id="76856"/>
    <lineage>
        <taxon>Bacteria</taxon>
        <taxon>Fusobacteriati</taxon>
        <taxon>Fusobacteriota</taxon>
        <taxon>Fusobacteriia</taxon>
        <taxon>Fusobacteriales</taxon>
        <taxon>Fusobacteriaceae</taxon>
        <taxon>Fusobacterium</taxon>
    </lineage>
</organism>
<dbReference type="RefSeq" id="WP_059222767.1">
    <property type="nucleotide sequence ID" value="NZ_LMVH01000001.1"/>
</dbReference>
<comment type="caution">
    <text evidence="1">The sequence shown here is derived from an EMBL/GenBank/DDBJ whole genome shotgun (WGS) entry which is preliminary data.</text>
</comment>
<dbReference type="EMBL" id="LMVH01000001">
    <property type="protein sequence ID" value="KUL99035.1"/>
    <property type="molecule type" value="Genomic_DNA"/>
</dbReference>
<sequence>MKNKIYSATDVRIFQGSFPVETINQTLKTKVEAGDVIALDNSKNFGKYDGTTYTNVYGVSYETIEEPGEVTVILTGGLVKDFVKFNNKEKELTIELRKLGIFVK</sequence>
<reference evidence="1 2" key="1">
    <citation type="submission" date="2015-10" db="EMBL/GenBank/DDBJ databases">
        <authorList>
            <person name="Gilbert D.G."/>
        </authorList>
    </citation>
    <scope>NUCLEOTIDE SEQUENCE [LARGE SCALE GENOMIC DNA]</scope>
    <source>
        <strain evidence="1 2">ChDC F311</strain>
    </source>
</reference>
<dbReference type="AlphaFoldDB" id="A0A0X3Y2C6"/>
<proteinExistence type="predicted"/>
<evidence type="ECO:0000313" key="2">
    <source>
        <dbReference type="Proteomes" id="UP000054800"/>
    </source>
</evidence>
<evidence type="ECO:0000313" key="1">
    <source>
        <dbReference type="EMBL" id="KUL99035.1"/>
    </source>
</evidence>
<accession>A0A0X3Y2C6</accession>
<protein>
    <submittedName>
        <fullName evidence="1">Uncharacterized protein</fullName>
    </submittedName>
</protein>